<sequence>MEQPEHRAWMYNRRTVGRKGFTPEFLQGLKEFLNFACQQPQCLNEGVISCPCKLCKNERCLTPKGVNAHVRQKGFTPGYWYWTSHGEEVPQMNFDVDMDSNAFPYSSQEDIGFDDADLNDQNFVQNEGVPPNVEATEMYDMLNSTNQPLLRPGYKNTSNLSAAITMLNLRSKHNMSQDCFNDVLKLMGESNHNGNVIPSNSRDTERTMQPAKMSRKKKRAETHAPLIIPSNASNTKKTLQPAKMLRKKKSAQTRALLVSPSDTLQIFSNGATQPPSRTKPRTKLKRPPPTKPLNLCAQPQPTQSCPQLRPRPQPTPPTQPQLRPRPQPTPPTQPQLHMQPQSTPLNQPQLSMQPQSTPPRPQPQSVTPRSEPHPVISQTIPTQVLRWQEFSTVNLTSNKIPILPEGDGFDQHTLVVKAIGSIIRTYLAEGIPSWKQISKKQRDSWFDIFKVIKFQSFI</sequence>
<evidence type="ECO:0000313" key="4">
    <source>
        <dbReference type="Proteomes" id="UP001058974"/>
    </source>
</evidence>
<evidence type="ECO:0000313" key="3">
    <source>
        <dbReference type="EMBL" id="KAI5422215.1"/>
    </source>
</evidence>
<comment type="caution">
    <text evidence="3">The sequence shown here is derived from an EMBL/GenBank/DDBJ whole genome shotgun (WGS) entry which is preliminary data.</text>
</comment>
<evidence type="ECO:0000259" key="2">
    <source>
        <dbReference type="Pfam" id="PF13963"/>
    </source>
</evidence>
<feature type="region of interest" description="Disordered" evidence="1">
    <location>
        <begin position="192"/>
        <end position="376"/>
    </location>
</feature>
<dbReference type="PRINTS" id="PR01217">
    <property type="entry name" value="PRICHEXTENSN"/>
</dbReference>
<dbReference type="Gramene" id="Psat04G0561200-T1">
    <property type="protein sequence ID" value="KAI5422215.1"/>
    <property type="gene ID" value="KIW84_045612"/>
</dbReference>
<feature type="compositionally biased region" description="Polar residues" evidence="1">
    <location>
        <begin position="260"/>
        <end position="273"/>
    </location>
</feature>
<dbReference type="AlphaFoldDB" id="A0A9D4XNN3"/>
<name>A0A9D4XNN3_PEA</name>
<accession>A0A9D4XNN3</accession>
<dbReference type="EMBL" id="JAMSHJ010000004">
    <property type="protein sequence ID" value="KAI5422215.1"/>
    <property type="molecule type" value="Genomic_DNA"/>
</dbReference>
<feature type="domain" description="Transposase-associated" evidence="2">
    <location>
        <begin position="7"/>
        <end position="87"/>
    </location>
</feature>
<dbReference type="Proteomes" id="UP001058974">
    <property type="component" value="Chromosome 4"/>
</dbReference>
<proteinExistence type="predicted"/>
<feature type="compositionally biased region" description="Polar residues" evidence="1">
    <location>
        <begin position="192"/>
        <end position="201"/>
    </location>
</feature>
<protein>
    <recommendedName>
        <fullName evidence="2">Transposase-associated domain-containing protein</fullName>
    </recommendedName>
</protein>
<dbReference type="Pfam" id="PF13963">
    <property type="entry name" value="Transpos_assoc"/>
    <property type="match status" value="1"/>
</dbReference>
<keyword evidence="4" id="KW-1185">Reference proteome</keyword>
<feature type="compositionally biased region" description="Polar residues" evidence="1">
    <location>
        <begin position="338"/>
        <end position="350"/>
    </location>
</feature>
<reference evidence="3 4" key="1">
    <citation type="journal article" date="2022" name="Nat. Genet.">
        <title>Improved pea reference genome and pan-genome highlight genomic features and evolutionary characteristics.</title>
        <authorList>
            <person name="Yang T."/>
            <person name="Liu R."/>
            <person name="Luo Y."/>
            <person name="Hu S."/>
            <person name="Wang D."/>
            <person name="Wang C."/>
            <person name="Pandey M.K."/>
            <person name="Ge S."/>
            <person name="Xu Q."/>
            <person name="Li N."/>
            <person name="Li G."/>
            <person name="Huang Y."/>
            <person name="Saxena R.K."/>
            <person name="Ji Y."/>
            <person name="Li M."/>
            <person name="Yan X."/>
            <person name="He Y."/>
            <person name="Liu Y."/>
            <person name="Wang X."/>
            <person name="Xiang C."/>
            <person name="Varshney R.K."/>
            <person name="Ding H."/>
            <person name="Gao S."/>
            <person name="Zong X."/>
        </authorList>
    </citation>
    <scope>NUCLEOTIDE SEQUENCE [LARGE SCALE GENOMIC DNA]</scope>
    <source>
        <strain evidence="3 4">cv. Zhongwan 6</strain>
    </source>
</reference>
<feature type="compositionally biased region" description="Pro residues" evidence="1">
    <location>
        <begin position="309"/>
        <end position="333"/>
    </location>
</feature>
<organism evidence="3 4">
    <name type="scientific">Pisum sativum</name>
    <name type="common">Garden pea</name>
    <name type="synonym">Lathyrus oleraceus</name>
    <dbReference type="NCBI Taxonomy" id="3888"/>
    <lineage>
        <taxon>Eukaryota</taxon>
        <taxon>Viridiplantae</taxon>
        <taxon>Streptophyta</taxon>
        <taxon>Embryophyta</taxon>
        <taxon>Tracheophyta</taxon>
        <taxon>Spermatophyta</taxon>
        <taxon>Magnoliopsida</taxon>
        <taxon>eudicotyledons</taxon>
        <taxon>Gunneridae</taxon>
        <taxon>Pentapetalae</taxon>
        <taxon>rosids</taxon>
        <taxon>fabids</taxon>
        <taxon>Fabales</taxon>
        <taxon>Fabaceae</taxon>
        <taxon>Papilionoideae</taxon>
        <taxon>50 kb inversion clade</taxon>
        <taxon>NPAAA clade</taxon>
        <taxon>Hologalegina</taxon>
        <taxon>IRL clade</taxon>
        <taxon>Fabeae</taxon>
        <taxon>Lathyrus</taxon>
    </lineage>
</organism>
<evidence type="ECO:0000256" key="1">
    <source>
        <dbReference type="SAM" id="MobiDB-lite"/>
    </source>
</evidence>
<gene>
    <name evidence="3" type="ORF">KIW84_045612</name>
</gene>
<feature type="compositionally biased region" description="Basic residues" evidence="1">
    <location>
        <begin position="278"/>
        <end position="288"/>
    </location>
</feature>
<dbReference type="InterPro" id="IPR029480">
    <property type="entry name" value="Transpos_assoc"/>
</dbReference>